<reference evidence="6 7" key="1">
    <citation type="submission" date="2016-09" db="EMBL/GenBank/DDBJ databases">
        <title>Bacillus aquimaris SAMM genome sequence reveals colonization and biosurfactant production capacities.</title>
        <authorList>
            <person name="Waghmode S.R."/>
            <person name="Suryavanshi M.V."/>
        </authorList>
    </citation>
    <scope>NUCLEOTIDE SEQUENCE [LARGE SCALE GENOMIC DNA]</scope>
    <source>
        <strain evidence="6 7">SAMM</strain>
    </source>
</reference>
<dbReference type="PROSITE" id="PS50975">
    <property type="entry name" value="ATP_GRASP"/>
    <property type="match status" value="1"/>
</dbReference>
<sequence length="407" mass="46250">MQTIIFLGSNKSGSSRDAIRAASEMGYFTVLLTDRRKWMKQREEFPDVHQLVVMNRLSDREEIHVQLSKINNQGKQVKAFVSFIDPYVSLAAEISRELGLQEVSVAALFNMEDKTRFRDVLKNNPVTPHFSVCHLNQDENELFDQHIKKLPVIVKSPVSNGSKDVMRVNSREEFSMAACYFKNQLGPSQLLIEEFVTGPQYLIEVLVHQSKTTIVAIIEQEISSMHRFIITGYHMPAALNEYARGRLTESIEQIMEDIGLTHGTCHLEMRWTEGEWKLIEINPRISGSVINQMILESTGISLVKETLKLYLGEEPDLTPLKNEYVSAEFITVETQGRLVKVTGKNKAKRMDGVKRVYVKPRKGSVLNPPLSMGDRYAYVLASSSDPLEAKEIAKKAAEQIKFYIEPL</sequence>
<keyword evidence="7" id="KW-1185">Reference proteome</keyword>
<dbReference type="PROSITE" id="PS00867">
    <property type="entry name" value="CPSASE_2"/>
    <property type="match status" value="1"/>
</dbReference>
<keyword evidence="3 4" id="KW-0067">ATP-binding</keyword>
<dbReference type="InterPro" id="IPR052032">
    <property type="entry name" value="ATP-dep_AA_Ligase"/>
</dbReference>
<dbReference type="Gene3D" id="3.40.50.20">
    <property type="match status" value="1"/>
</dbReference>
<evidence type="ECO:0000313" key="6">
    <source>
        <dbReference type="EMBL" id="OIU70798.1"/>
    </source>
</evidence>
<keyword evidence="2 4" id="KW-0547">Nucleotide-binding</keyword>
<evidence type="ECO:0000256" key="2">
    <source>
        <dbReference type="ARBA" id="ARBA00022741"/>
    </source>
</evidence>
<evidence type="ECO:0000256" key="4">
    <source>
        <dbReference type="PROSITE-ProRule" id="PRU00409"/>
    </source>
</evidence>
<dbReference type="InterPro" id="IPR011761">
    <property type="entry name" value="ATP-grasp"/>
</dbReference>
<name>A0A1J6VY73_9BACI</name>
<dbReference type="Gene3D" id="3.30.470.20">
    <property type="entry name" value="ATP-grasp fold, B domain"/>
    <property type="match status" value="1"/>
</dbReference>
<keyword evidence="1" id="KW-0436">Ligase</keyword>
<dbReference type="AlphaFoldDB" id="A0A1J6VY73"/>
<proteinExistence type="predicted"/>
<dbReference type="Pfam" id="PF18130">
    <property type="entry name" value="ATPgrasp_N"/>
    <property type="match status" value="1"/>
</dbReference>
<dbReference type="GO" id="GO:0005524">
    <property type="term" value="F:ATP binding"/>
    <property type="evidence" value="ECO:0007669"/>
    <property type="project" value="UniProtKB-UniRule"/>
</dbReference>
<feature type="domain" description="ATP-grasp" evidence="5">
    <location>
        <begin position="118"/>
        <end position="311"/>
    </location>
</feature>
<dbReference type="RefSeq" id="WP_071619147.1">
    <property type="nucleotide sequence ID" value="NZ_MINN01000096.1"/>
</dbReference>
<protein>
    <recommendedName>
        <fullName evidence="5">ATP-grasp domain-containing protein</fullName>
    </recommendedName>
</protein>
<dbReference type="InterPro" id="IPR041472">
    <property type="entry name" value="BL00235/CARNS1_N"/>
</dbReference>
<dbReference type="InterPro" id="IPR040570">
    <property type="entry name" value="LAL_C2"/>
</dbReference>
<gene>
    <name evidence="6" type="ORF">BHE18_20015</name>
</gene>
<evidence type="ECO:0000313" key="7">
    <source>
        <dbReference type="Proteomes" id="UP000182062"/>
    </source>
</evidence>
<dbReference type="GO" id="GO:0016874">
    <property type="term" value="F:ligase activity"/>
    <property type="evidence" value="ECO:0007669"/>
    <property type="project" value="UniProtKB-KW"/>
</dbReference>
<dbReference type="Pfam" id="PF18603">
    <property type="entry name" value="LAL_C2"/>
    <property type="match status" value="1"/>
</dbReference>
<accession>A0A1J6VY73</accession>
<evidence type="ECO:0000256" key="3">
    <source>
        <dbReference type="ARBA" id="ARBA00022840"/>
    </source>
</evidence>
<comment type="caution">
    <text evidence="6">The sequence shown here is derived from an EMBL/GenBank/DDBJ whole genome shotgun (WGS) entry which is preliminary data.</text>
</comment>
<organism evidence="6 7">
    <name type="scientific">Rossellomorea aquimaris</name>
    <dbReference type="NCBI Taxonomy" id="189382"/>
    <lineage>
        <taxon>Bacteria</taxon>
        <taxon>Bacillati</taxon>
        <taxon>Bacillota</taxon>
        <taxon>Bacilli</taxon>
        <taxon>Bacillales</taxon>
        <taxon>Bacillaceae</taxon>
        <taxon>Rossellomorea</taxon>
    </lineage>
</organism>
<evidence type="ECO:0000256" key="1">
    <source>
        <dbReference type="ARBA" id="ARBA00022598"/>
    </source>
</evidence>
<dbReference type="SUPFAM" id="SSF56059">
    <property type="entry name" value="Glutathione synthetase ATP-binding domain-like"/>
    <property type="match status" value="1"/>
</dbReference>
<dbReference type="GO" id="GO:0046872">
    <property type="term" value="F:metal ion binding"/>
    <property type="evidence" value="ECO:0007669"/>
    <property type="project" value="InterPro"/>
</dbReference>
<dbReference type="PANTHER" id="PTHR43585:SF2">
    <property type="entry name" value="ATP-GRASP ENZYME FSQD"/>
    <property type="match status" value="1"/>
</dbReference>
<dbReference type="EMBL" id="MINN01000096">
    <property type="protein sequence ID" value="OIU70798.1"/>
    <property type="molecule type" value="Genomic_DNA"/>
</dbReference>
<dbReference type="InterPro" id="IPR005479">
    <property type="entry name" value="CPAse_ATP-bd"/>
</dbReference>
<dbReference type="Proteomes" id="UP000182062">
    <property type="component" value="Unassembled WGS sequence"/>
</dbReference>
<dbReference type="PANTHER" id="PTHR43585">
    <property type="entry name" value="FUMIPYRROLE BIOSYNTHESIS PROTEIN C"/>
    <property type="match status" value="1"/>
</dbReference>
<evidence type="ECO:0000259" key="5">
    <source>
        <dbReference type="PROSITE" id="PS50975"/>
    </source>
</evidence>
<dbReference type="Pfam" id="PF13535">
    <property type="entry name" value="ATP-grasp_4"/>
    <property type="match status" value="1"/>
</dbReference>
<dbReference type="OrthoDB" id="9803907at2"/>